<dbReference type="SUPFAM" id="SSF75304">
    <property type="entry name" value="Amidase signature (AS) enzymes"/>
    <property type="match status" value="1"/>
</dbReference>
<reference evidence="4 5" key="1">
    <citation type="journal article" date="2018" name="IMA Fungus">
        <title>IMA Genome-F 9: Draft genome sequence of Annulohypoxylon stygium, Aspergillus mulundensis, Berkeleyomyces basicola (syn. Thielaviopsis basicola), Ceratocystis smalleyi, two Cercospora beticola strains, Coleophoma cylindrospora, Fusarium fracticaudum, Phialophora cf. hyalina, and Morchella septimelata.</title>
        <authorList>
            <person name="Wingfield B.D."/>
            <person name="Bills G.F."/>
            <person name="Dong Y."/>
            <person name="Huang W."/>
            <person name="Nel W.J."/>
            <person name="Swalarsk-Parry B.S."/>
            <person name="Vaghefi N."/>
            <person name="Wilken P.M."/>
            <person name="An Z."/>
            <person name="de Beer Z.W."/>
            <person name="De Vos L."/>
            <person name="Chen L."/>
            <person name="Duong T.A."/>
            <person name="Gao Y."/>
            <person name="Hammerbacher A."/>
            <person name="Kikkert J.R."/>
            <person name="Li Y."/>
            <person name="Li H."/>
            <person name="Li K."/>
            <person name="Li Q."/>
            <person name="Liu X."/>
            <person name="Ma X."/>
            <person name="Naidoo K."/>
            <person name="Pethybridge S.J."/>
            <person name="Sun J."/>
            <person name="Steenkamp E.T."/>
            <person name="van der Nest M.A."/>
            <person name="van Wyk S."/>
            <person name="Wingfield M.J."/>
            <person name="Xiong C."/>
            <person name="Yue Q."/>
            <person name="Zhang X."/>
        </authorList>
    </citation>
    <scope>NUCLEOTIDE SEQUENCE [LARGE SCALE GENOMIC DNA]</scope>
    <source>
        <strain evidence="4 5">BP6252</strain>
    </source>
</reference>
<proteinExistence type="inferred from homology"/>
<protein>
    <recommendedName>
        <fullName evidence="3">Amidase domain-containing protein</fullName>
    </recommendedName>
</protein>
<dbReference type="Pfam" id="PF01425">
    <property type="entry name" value="Amidase"/>
    <property type="match status" value="1"/>
</dbReference>
<organism evidence="4 5">
    <name type="scientific">Coleophoma cylindrospora</name>
    <dbReference type="NCBI Taxonomy" id="1849047"/>
    <lineage>
        <taxon>Eukaryota</taxon>
        <taxon>Fungi</taxon>
        <taxon>Dikarya</taxon>
        <taxon>Ascomycota</taxon>
        <taxon>Pezizomycotina</taxon>
        <taxon>Leotiomycetes</taxon>
        <taxon>Helotiales</taxon>
        <taxon>Dermateaceae</taxon>
        <taxon>Coleophoma</taxon>
    </lineage>
</organism>
<dbReference type="AlphaFoldDB" id="A0A3D8R2A3"/>
<evidence type="ECO:0000313" key="4">
    <source>
        <dbReference type="EMBL" id="RDW68182.1"/>
    </source>
</evidence>
<dbReference type="PANTHER" id="PTHR46072">
    <property type="entry name" value="AMIDASE-RELATED-RELATED"/>
    <property type="match status" value="1"/>
</dbReference>
<gene>
    <name evidence="4" type="ORF">BP6252_09578</name>
</gene>
<keyword evidence="2" id="KW-0378">Hydrolase</keyword>
<dbReference type="Gene3D" id="3.90.1300.10">
    <property type="entry name" value="Amidase signature (AS) domain"/>
    <property type="match status" value="2"/>
</dbReference>
<keyword evidence="5" id="KW-1185">Reference proteome</keyword>
<dbReference type="STRING" id="1849047.A0A3D8R2A3"/>
<dbReference type="GO" id="GO:0016787">
    <property type="term" value="F:hydrolase activity"/>
    <property type="evidence" value="ECO:0007669"/>
    <property type="project" value="UniProtKB-KW"/>
</dbReference>
<evidence type="ECO:0000256" key="1">
    <source>
        <dbReference type="ARBA" id="ARBA00009199"/>
    </source>
</evidence>
<accession>A0A3D8R2A3</accession>
<evidence type="ECO:0000256" key="2">
    <source>
        <dbReference type="ARBA" id="ARBA00022801"/>
    </source>
</evidence>
<dbReference type="InterPro" id="IPR023631">
    <property type="entry name" value="Amidase_dom"/>
</dbReference>
<evidence type="ECO:0000259" key="3">
    <source>
        <dbReference type="Pfam" id="PF01425"/>
    </source>
</evidence>
<feature type="domain" description="Amidase" evidence="3">
    <location>
        <begin position="64"/>
        <end position="228"/>
    </location>
</feature>
<evidence type="ECO:0000313" key="5">
    <source>
        <dbReference type="Proteomes" id="UP000256645"/>
    </source>
</evidence>
<comment type="caution">
    <text evidence="4">The sequence shown here is derived from an EMBL/GenBank/DDBJ whole genome shotgun (WGS) entry which is preliminary data.</text>
</comment>
<comment type="similarity">
    <text evidence="1">Belongs to the amidase family.</text>
</comment>
<name>A0A3D8R2A3_9HELO</name>
<dbReference type="InterPro" id="IPR036928">
    <property type="entry name" value="AS_sf"/>
</dbReference>
<sequence>MGSQEEPWQEWLLGNTVSKPAAPLKILRLSGILSSEELEWIELNNDATFLVKKLASSAITSSQLVLAFCKRAAIAHQLSNCLTEILFHEALIRAKQLDEQFAKTGKVVDPLHGLPISVKDQFFIKGHDASSVAPIFESLGAIIITKTTVPQTMLTADTDSIIFGRTSNAHNFQFGAAGSSGGEGALLALGGSAFGIGIDGAGSVRMPAAVNGVVGYKPSGYRLPLDGRAIFPPGLIGSNAVRPPPPWLQLDPASFKNPRIAVWHENNFLHFHPPVQRGFDVAQNRLEKAGYTLVPFNGPDISQVWEQQKQWGEIYVLSLLLELISSEPLTEIVKATQMVTQEKVPQCPTVKKCVQ</sequence>
<dbReference type="OrthoDB" id="6428749at2759"/>
<dbReference type="PANTHER" id="PTHR46072:SF1">
    <property type="entry name" value="AMIDASE"/>
    <property type="match status" value="1"/>
</dbReference>
<dbReference type="Proteomes" id="UP000256645">
    <property type="component" value="Unassembled WGS sequence"/>
</dbReference>
<dbReference type="EMBL" id="PDLM01000010">
    <property type="protein sequence ID" value="RDW68182.1"/>
    <property type="molecule type" value="Genomic_DNA"/>
</dbReference>